<sequence>MHVKGGFIHYTYNGAGSTSGTSNYTITITIFYSCTAQGPRNAVYLGIFNASTYATVLTQQISTTTSATVSKTTYNPCMSDPPSICYEIYTYVYTTDLPDISAGYILAVQDAYRTSGIINITNSSADGISVTANIPGTIGGVDYHKNSSPNFLFGDTAIVCYKGPFTYQFGATDADGDSLSYEFGNGLNMKSPSGNASGSAPETPPYPSLTYTSGYSGAAPLGSGVTINPTTGLISGTAPSTTGEYVIAVYVKEWRKGVLMDSVKKELQIYVYDCSLTAATLNTSYLNCGNYTFSFENESSSSSISSYLWNFGVPGSTTDTSTQAAPTYTYADTGTYTLKLYVATSGGCTDSASSVVKVYPGFSPGFTVAGSCYQAPFTFTDTSYVKYGSISSWSWNFGDSDTSSQKDPTHQYSSPDTVTVTLAVTSTEGCSGTVSKTVVVSGKPDLTLPFTDTLICSIDSLPLKAVSDTGVIYKWTPAYNIIHPDSADPVVYPKDTTVYTVTVTQKGCVDSAHVTVDVLQYITVSLPADTTVCATDSIRLDPVSYALAYRWSPATGLSDTAIKYPLAAPASSTTYTVIANLGKCQATASEYIKVVPYPSVTTSGDTTICYGDSAKITAVTTAAHWVWAPDSSLYEPGTLQPVAHPAGSTTYLITVTDTLGCPKSVSDSVTVAVTPKIVVSAGDDTSIVIGQPLQLDATANQGITFDYAWTPADWLSNAYIYNPVATITSSSVDSITYTVTASTAQGCKGSAALTVTVYSTLPDIFVPSAFTPNGDGHNDLFKPIAAGISSLRFFRVYDRWGQLVFATSRLEDGWDGTLHQRLQPIGAYVYMIEAVDYKGKIIFKKGTVTLER</sequence>
<evidence type="ECO:0000259" key="1">
    <source>
        <dbReference type="PROSITE" id="PS50093"/>
    </source>
</evidence>
<keyword evidence="3" id="KW-1185">Reference proteome</keyword>
<gene>
    <name evidence="2" type="ORF">EDB95_3883</name>
</gene>
<dbReference type="RefSeq" id="WP_133995995.1">
    <property type="nucleotide sequence ID" value="NZ_SODV01000002.1"/>
</dbReference>
<dbReference type="InterPro" id="IPR000601">
    <property type="entry name" value="PKD_dom"/>
</dbReference>
<dbReference type="Proteomes" id="UP000294498">
    <property type="component" value="Unassembled WGS sequence"/>
</dbReference>
<reference evidence="2 3" key="1">
    <citation type="submission" date="2019-03" db="EMBL/GenBank/DDBJ databases">
        <title>Genomic Encyclopedia of Type Strains, Phase IV (KMG-IV): sequencing the most valuable type-strain genomes for metagenomic binning, comparative biology and taxonomic classification.</title>
        <authorList>
            <person name="Goeker M."/>
        </authorList>
    </citation>
    <scope>NUCLEOTIDE SEQUENCE [LARGE SCALE GENOMIC DNA]</scope>
    <source>
        <strain evidence="2 3">DSM 100059</strain>
    </source>
</reference>
<dbReference type="PROSITE" id="PS51257">
    <property type="entry name" value="PROKAR_LIPOPROTEIN"/>
    <property type="match status" value="1"/>
</dbReference>
<feature type="domain" description="PKD" evidence="1">
    <location>
        <begin position="388"/>
        <end position="440"/>
    </location>
</feature>
<name>A0A4R8DET0_9BACT</name>
<dbReference type="InterPro" id="IPR035986">
    <property type="entry name" value="PKD_dom_sf"/>
</dbReference>
<dbReference type="InterPro" id="IPR026341">
    <property type="entry name" value="T9SS_type_B"/>
</dbReference>
<dbReference type="SMART" id="SM00089">
    <property type="entry name" value="PKD"/>
    <property type="match status" value="2"/>
</dbReference>
<dbReference type="Gene3D" id="2.60.40.10">
    <property type="entry name" value="Immunoglobulins"/>
    <property type="match status" value="2"/>
</dbReference>
<dbReference type="OrthoDB" id="1490014at2"/>
<feature type="domain" description="PKD" evidence="1">
    <location>
        <begin position="292"/>
        <end position="358"/>
    </location>
</feature>
<dbReference type="InterPro" id="IPR022409">
    <property type="entry name" value="PKD/Chitinase_dom"/>
</dbReference>
<dbReference type="EMBL" id="SODV01000002">
    <property type="protein sequence ID" value="TDW96061.1"/>
    <property type="molecule type" value="Genomic_DNA"/>
</dbReference>
<dbReference type="SUPFAM" id="SSF49299">
    <property type="entry name" value="PKD domain"/>
    <property type="match status" value="2"/>
</dbReference>
<organism evidence="2 3">
    <name type="scientific">Dinghuibacter silviterrae</name>
    <dbReference type="NCBI Taxonomy" id="1539049"/>
    <lineage>
        <taxon>Bacteria</taxon>
        <taxon>Pseudomonadati</taxon>
        <taxon>Bacteroidota</taxon>
        <taxon>Chitinophagia</taxon>
        <taxon>Chitinophagales</taxon>
        <taxon>Chitinophagaceae</taxon>
        <taxon>Dinghuibacter</taxon>
    </lineage>
</organism>
<proteinExistence type="predicted"/>
<comment type="caution">
    <text evidence="2">The sequence shown here is derived from an EMBL/GenBank/DDBJ whole genome shotgun (WGS) entry which is preliminary data.</text>
</comment>
<evidence type="ECO:0000313" key="2">
    <source>
        <dbReference type="EMBL" id="TDW96061.1"/>
    </source>
</evidence>
<dbReference type="PROSITE" id="PS50093">
    <property type="entry name" value="PKD"/>
    <property type="match status" value="2"/>
</dbReference>
<dbReference type="CDD" id="cd00146">
    <property type="entry name" value="PKD"/>
    <property type="match status" value="2"/>
</dbReference>
<protein>
    <submittedName>
        <fullName evidence="2">Gliding motility-associated-like protein</fullName>
    </submittedName>
</protein>
<dbReference type="Pfam" id="PF18911">
    <property type="entry name" value="PKD_4"/>
    <property type="match status" value="2"/>
</dbReference>
<dbReference type="AlphaFoldDB" id="A0A4R8DET0"/>
<dbReference type="NCBIfam" id="TIGR04131">
    <property type="entry name" value="Bac_Flav_CTERM"/>
    <property type="match status" value="1"/>
</dbReference>
<evidence type="ECO:0000313" key="3">
    <source>
        <dbReference type="Proteomes" id="UP000294498"/>
    </source>
</evidence>
<dbReference type="InterPro" id="IPR013783">
    <property type="entry name" value="Ig-like_fold"/>
</dbReference>
<accession>A0A4R8DET0</accession>
<dbReference type="Pfam" id="PF13585">
    <property type="entry name" value="CHU_C"/>
    <property type="match status" value="1"/>
</dbReference>